<evidence type="ECO:0000256" key="1">
    <source>
        <dbReference type="ARBA" id="ARBA00022723"/>
    </source>
</evidence>
<reference evidence="11" key="1">
    <citation type="journal article" date="2014" name="Proc. Natl. Acad. Sci. U.S.A.">
        <title>Extensive sampling of basidiomycete genomes demonstrates inadequacy of the white-rot/brown-rot paradigm for wood decay fungi.</title>
        <authorList>
            <person name="Riley R."/>
            <person name="Salamov A.A."/>
            <person name="Brown D.W."/>
            <person name="Nagy L.G."/>
            <person name="Floudas D."/>
            <person name="Held B.W."/>
            <person name="Levasseur A."/>
            <person name="Lombard V."/>
            <person name="Morin E."/>
            <person name="Otillar R."/>
            <person name="Lindquist E.A."/>
            <person name="Sun H."/>
            <person name="LaButti K.M."/>
            <person name="Schmutz J."/>
            <person name="Jabbour D."/>
            <person name="Luo H."/>
            <person name="Baker S.E."/>
            <person name="Pisabarro A.G."/>
            <person name="Walton J.D."/>
            <person name="Blanchette R.A."/>
            <person name="Henrissat B."/>
            <person name="Martin F."/>
            <person name="Cullen D."/>
            <person name="Hibbett D.S."/>
            <person name="Grigoriev I.V."/>
        </authorList>
    </citation>
    <scope>NUCLEOTIDE SEQUENCE [LARGE SCALE GENOMIC DNA]</scope>
    <source>
        <strain evidence="11">MUCL 33604</strain>
    </source>
</reference>
<dbReference type="AlphaFoldDB" id="A0A067PJE1"/>
<dbReference type="PROSITE" id="PS01360">
    <property type="entry name" value="ZF_MYND_1"/>
    <property type="match status" value="1"/>
</dbReference>
<evidence type="ECO:0000256" key="8">
    <source>
        <dbReference type="SAM" id="MobiDB-lite"/>
    </source>
</evidence>
<dbReference type="PANTHER" id="PTHR24171:SF9">
    <property type="entry name" value="ANKYRIN REPEAT DOMAIN-CONTAINING PROTEIN 39"/>
    <property type="match status" value="1"/>
</dbReference>
<evidence type="ECO:0000256" key="2">
    <source>
        <dbReference type="ARBA" id="ARBA00022737"/>
    </source>
</evidence>
<dbReference type="InterPro" id="IPR002110">
    <property type="entry name" value="Ankyrin_rpt"/>
</dbReference>
<evidence type="ECO:0000256" key="3">
    <source>
        <dbReference type="ARBA" id="ARBA00022771"/>
    </source>
</evidence>
<dbReference type="Proteomes" id="UP000027265">
    <property type="component" value="Unassembled WGS sequence"/>
</dbReference>
<dbReference type="Pfam" id="PF12796">
    <property type="entry name" value="Ank_2"/>
    <property type="match status" value="1"/>
</dbReference>
<gene>
    <name evidence="10" type="ORF">JAAARDRAFT_141723</name>
</gene>
<keyword evidence="1" id="KW-0479">Metal-binding</keyword>
<keyword evidence="5 6" id="KW-0040">ANK repeat</keyword>
<evidence type="ECO:0000313" key="11">
    <source>
        <dbReference type="Proteomes" id="UP000027265"/>
    </source>
</evidence>
<dbReference type="PROSITE" id="PS50297">
    <property type="entry name" value="ANK_REP_REGION"/>
    <property type="match status" value="1"/>
</dbReference>
<dbReference type="InterPro" id="IPR036770">
    <property type="entry name" value="Ankyrin_rpt-contain_sf"/>
</dbReference>
<keyword evidence="4" id="KW-0862">Zinc</keyword>
<dbReference type="PROSITE" id="PS50865">
    <property type="entry name" value="ZF_MYND_2"/>
    <property type="match status" value="1"/>
</dbReference>
<keyword evidence="2" id="KW-0677">Repeat</keyword>
<dbReference type="STRING" id="933084.A0A067PJE1"/>
<evidence type="ECO:0000313" key="10">
    <source>
        <dbReference type="EMBL" id="KDQ50586.1"/>
    </source>
</evidence>
<proteinExistence type="predicted"/>
<feature type="domain" description="MYND-type" evidence="9">
    <location>
        <begin position="224"/>
        <end position="265"/>
    </location>
</feature>
<name>A0A067PJE1_9AGAM</name>
<dbReference type="Gene3D" id="1.25.40.20">
    <property type="entry name" value="Ankyrin repeat-containing domain"/>
    <property type="match status" value="1"/>
</dbReference>
<evidence type="ECO:0000256" key="4">
    <source>
        <dbReference type="ARBA" id="ARBA00022833"/>
    </source>
</evidence>
<feature type="region of interest" description="Disordered" evidence="8">
    <location>
        <begin position="298"/>
        <end position="321"/>
    </location>
</feature>
<accession>A0A067PJE1</accession>
<evidence type="ECO:0000256" key="7">
    <source>
        <dbReference type="PROSITE-ProRule" id="PRU00134"/>
    </source>
</evidence>
<sequence length="414" mass="45816">MLDILAKPGYLNSFADRGQRLRTLYQQQSQTWNANCLNEFARLCYIGAFPEVKQQVESGIAPDLTGSETPFKFGYGSLVVFGAQRLRASPDVKPHLKHFETLRYLLSCGLPPDVPDIVGSTALHHATMKEPSHIPLARLLLQNGADPNYQDRYGCVPLLNCFQTNQVEAIDLLLEFGADLDIGDGDNVSPSKAFLGFGPQVTAVVRKWVRKRAGEEAPLDEKKCDNCGKLGSGTVKLKMCSSCHTARYCSTDCQKKHWRTHKPVCRPFSESNTITLKPTYEEVGTLMPTAHLTRQVMGHDSNPIPERNHRTSNIPSSSSSQPKPMIIKVQVPYDGPNVPLSVRATWTGPLLIYNKKRDFVCTVAREDGVSSYDRISALVRAKGVGGAKGYFAAELKNKNELVVKVDLILAEQPF</sequence>
<dbReference type="HOGENOM" id="CLU_053726_0_0_1"/>
<dbReference type="OrthoDB" id="194358at2759"/>
<dbReference type="SUPFAM" id="SSF144232">
    <property type="entry name" value="HIT/MYND zinc finger-like"/>
    <property type="match status" value="1"/>
</dbReference>
<feature type="repeat" description="ANK" evidence="6">
    <location>
        <begin position="153"/>
        <end position="185"/>
    </location>
</feature>
<keyword evidence="11" id="KW-1185">Reference proteome</keyword>
<dbReference type="SMART" id="SM00248">
    <property type="entry name" value="ANK"/>
    <property type="match status" value="2"/>
</dbReference>
<feature type="repeat" description="ANK" evidence="6">
    <location>
        <begin position="118"/>
        <end position="152"/>
    </location>
</feature>
<protein>
    <recommendedName>
        <fullName evidence="9">MYND-type domain-containing protein</fullName>
    </recommendedName>
</protein>
<dbReference type="InterPro" id="IPR002893">
    <property type="entry name" value="Znf_MYND"/>
</dbReference>
<dbReference type="EMBL" id="KL197758">
    <property type="protein sequence ID" value="KDQ50586.1"/>
    <property type="molecule type" value="Genomic_DNA"/>
</dbReference>
<dbReference type="SUPFAM" id="SSF48403">
    <property type="entry name" value="Ankyrin repeat"/>
    <property type="match status" value="1"/>
</dbReference>
<organism evidence="10 11">
    <name type="scientific">Jaapia argillacea MUCL 33604</name>
    <dbReference type="NCBI Taxonomy" id="933084"/>
    <lineage>
        <taxon>Eukaryota</taxon>
        <taxon>Fungi</taxon>
        <taxon>Dikarya</taxon>
        <taxon>Basidiomycota</taxon>
        <taxon>Agaricomycotina</taxon>
        <taxon>Agaricomycetes</taxon>
        <taxon>Agaricomycetidae</taxon>
        <taxon>Jaapiales</taxon>
        <taxon>Jaapiaceae</taxon>
        <taxon>Jaapia</taxon>
    </lineage>
</organism>
<dbReference type="PANTHER" id="PTHR24171">
    <property type="entry name" value="ANKYRIN REPEAT DOMAIN-CONTAINING PROTEIN 39-RELATED"/>
    <property type="match status" value="1"/>
</dbReference>
<dbReference type="PROSITE" id="PS50088">
    <property type="entry name" value="ANK_REPEAT"/>
    <property type="match status" value="2"/>
</dbReference>
<dbReference type="Gene3D" id="6.10.140.2220">
    <property type="match status" value="1"/>
</dbReference>
<keyword evidence="3 7" id="KW-0863">Zinc-finger</keyword>
<evidence type="ECO:0000259" key="9">
    <source>
        <dbReference type="PROSITE" id="PS50865"/>
    </source>
</evidence>
<dbReference type="GO" id="GO:0008270">
    <property type="term" value="F:zinc ion binding"/>
    <property type="evidence" value="ECO:0007669"/>
    <property type="project" value="UniProtKB-KW"/>
</dbReference>
<dbReference type="Pfam" id="PF01753">
    <property type="entry name" value="zf-MYND"/>
    <property type="match status" value="1"/>
</dbReference>
<dbReference type="InParanoid" id="A0A067PJE1"/>
<evidence type="ECO:0000256" key="5">
    <source>
        <dbReference type="ARBA" id="ARBA00023043"/>
    </source>
</evidence>
<evidence type="ECO:0000256" key="6">
    <source>
        <dbReference type="PROSITE-ProRule" id="PRU00023"/>
    </source>
</evidence>